<gene>
    <name evidence="1" type="ORF">LCGC14_1807140</name>
</gene>
<evidence type="ECO:0000313" key="1">
    <source>
        <dbReference type="EMBL" id="KKM00166.1"/>
    </source>
</evidence>
<reference evidence="1" key="1">
    <citation type="journal article" date="2015" name="Nature">
        <title>Complex archaea that bridge the gap between prokaryotes and eukaryotes.</title>
        <authorList>
            <person name="Spang A."/>
            <person name="Saw J.H."/>
            <person name="Jorgensen S.L."/>
            <person name="Zaremba-Niedzwiedzka K."/>
            <person name="Martijn J."/>
            <person name="Lind A.E."/>
            <person name="van Eijk R."/>
            <person name="Schleper C."/>
            <person name="Guy L."/>
            <person name="Ettema T.J."/>
        </authorList>
    </citation>
    <scope>NUCLEOTIDE SEQUENCE</scope>
</reference>
<sequence length="87" mass="9959">MSGEPKYGDWGLNEWKKYRAKVASYVERHKASLERVQKSPALQGESWRAGMVRHYENLISEKERELLEVGTIIDNLLSQPSEGAAVR</sequence>
<comment type="caution">
    <text evidence="1">The sequence shown here is derived from an EMBL/GenBank/DDBJ whole genome shotgun (WGS) entry which is preliminary data.</text>
</comment>
<dbReference type="EMBL" id="LAZR01017499">
    <property type="protein sequence ID" value="KKM00166.1"/>
    <property type="molecule type" value="Genomic_DNA"/>
</dbReference>
<dbReference type="AlphaFoldDB" id="A0A0F9J2G6"/>
<protein>
    <submittedName>
        <fullName evidence="1">Uncharacterized protein</fullName>
    </submittedName>
</protein>
<name>A0A0F9J2G6_9ZZZZ</name>
<proteinExistence type="predicted"/>
<accession>A0A0F9J2G6</accession>
<organism evidence="1">
    <name type="scientific">marine sediment metagenome</name>
    <dbReference type="NCBI Taxonomy" id="412755"/>
    <lineage>
        <taxon>unclassified sequences</taxon>
        <taxon>metagenomes</taxon>
        <taxon>ecological metagenomes</taxon>
    </lineage>
</organism>